<protein>
    <recommendedName>
        <fullName evidence="9">RNA polymerase sigma-70 factor</fullName>
    </recommendedName>
</protein>
<sequence length="215" mass="24727">MNQKQTELTTASGSIPIEASVTIGEIPASDCTQDKEYFIRQAFHVNALTGYELLFRQYYGSLCSHAARYVYTREVAEDLVSEVFYTFWKNQAYLQINTSFRAYLFASVRYKALNYLKWEFFKEDHFELQEDGETGGTPEPDQILEYDELYMYIEKIAASLPPQCRKVFLLNRFEGKSYAEIAKAMGVSVKAIEGHMSKALAVFRKALTAYRMPGK</sequence>
<comment type="caution">
    <text evidence="7">The sequence shown here is derived from an EMBL/GenBank/DDBJ whole genome shotgun (WGS) entry which is preliminary data.</text>
</comment>
<comment type="similarity">
    <text evidence="1">Belongs to the sigma-70 factor family. ECF subfamily.</text>
</comment>
<keyword evidence="4" id="KW-0804">Transcription</keyword>
<dbReference type="NCBIfam" id="TIGR02985">
    <property type="entry name" value="Sig70_bacteroi1"/>
    <property type="match status" value="1"/>
</dbReference>
<keyword evidence="8" id="KW-1185">Reference proteome</keyword>
<dbReference type="EMBL" id="CAJRAU010000006">
    <property type="protein sequence ID" value="CAG5072709.1"/>
    <property type="molecule type" value="Genomic_DNA"/>
</dbReference>
<evidence type="ECO:0000256" key="3">
    <source>
        <dbReference type="ARBA" id="ARBA00023082"/>
    </source>
</evidence>
<dbReference type="InterPro" id="IPR014284">
    <property type="entry name" value="RNA_pol_sigma-70_dom"/>
</dbReference>
<dbReference type="Pfam" id="PF08281">
    <property type="entry name" value="Sigma70_r4_2"/>
    <property type="match status" value="1"/>
</dbReference>
<dbReference type="InterPro" id="IPR013324">
    <property type="entry name" value="RNA_pol_sigma_r3/r4-like"/>
</dbReference>
<accession>A0ABN7RHK1</accession>
<dbReference type="InterPro" id="IPR007627">
    <property type="entry name" value="RNA_pol_sigma70_r2"/>
</dbReference>
<dbReference type="InterPro" id="IPR039425">
    <property type="entry name" value="RNA_pol_sigma-70-like"/>
</dbReference>
<dbReference type="Gene3D" id="1.10.1740.10">
    <property type="match status" value="1"/>
</dbReference>
<dbReference type="SUPFAM" id="SSF88946">
    <property type="entry name" value="Sigma2 domain of RNA polymerase sigma factors"/>
    <property type="match status" value="1"/>
</dbReference>
<name>A0ABN7RHK1_9BACT</name>
<evidence type="ECO:0000313" key="7">
    <source>
        <dbReference type="EMBL" id="CAG5072709.1"/>
    </source>
</evidence>
<reference evidence="7 8" key="1">
    <citation type="submission" date="2021-04" db="EMBL/GenBank/DDBJ databases">
        <authorList>
            <person name="Rodrigo-Torres L."/>
            <person name="Arahal R. D."/>
            <person name="Lucena T."/>
        </authorList>
    </citation>
    <scope>NUCLEOTIDE SEQUENCE [LARGE SCALE GENOMIC DNA]</scope>
    <source>
        <strain evidence="7 8">CECT 9623</strain>
    </source>
</reference>
<evidence type="ECO:0000256" key="2">
    <source>
        <dbReference type="ARBA" id="ARBA00023015"/>
    </source>
</evidence>
<evidence type="ECO:0008006" key="9">
    <source>
        <dbReference type="Google" id="ProtNLM"/>
    </source>
</evidence>
<dbReference type="Gene3D" id="1.10.10.10">
    <property type="entry name" value="Winged helix-like DNA-binding domain superfamily/Winged helix DNA-binding domain"/>
    <property type="match status" value="1"/>
</dbReference>
<dbReference type="InterPro" id="IPR014327">
    <property type="entry name" value="RNA_pol_sigma70_bacteroid"/>
</dbReference>
<dbReference type="PANTHER" id="PTHR43133:SF46">
    <property type="entry name" value="RNA POLYMERASE SIGMA-70 FACTOR ECF SUBFAMILY"/>
    <property type="match status" value="1"/>
</dbReference>
<evidence type="ECO:0000259" key="6">
    <source>
        <dbReference type="Pfam" id="PF08281"/>
    </source>
</evidence>
<dbReference type="NCBIfam" id="TIGR02937">
    <property type="entry name" value="sigma70-ECF"/>
    <property type="match status" value="1"/>
</dbReference>
<evidence type="ECO:0000256" key="1">
    <source>
        <dbReference type="ARBA" id="ARBA00010641"/>
    </source>
</evidence>
<dbReference type="InterPro" id="IPR013249">
    <property type="entry name" value="RNA_pol_sigma70_r4_t2"/>
</dbReference>
<dbReference type="SUPFAM" id="SSF88659">
    <property type="entry name" value="Sigma3 and sigma4 domains of RNA polymerase sigma factors"/>
    <property type="match status" value="1"/>
</dbReference>
<keyword evidence="2" id="KW-0805">Transcription regulation</keyword>
<organism evidence="7 8">
    <name type="scientific">Dyadobacter linearis</name>
    <dbReference type="NCBI Taxonomy" id="2823330"/>
    <lineage>
        <taxon>Bacteria</taxon>
        <taxon>Pseudomonadati</taxon>
        <taxon>Bacteroidota</taxon>
        <taxon>Cytophagia</taxon>
        <taxon>Cytophagales</taxon>
        <taxon>Spirosomataceae</taxon>
        <taxon>Dyadobacter</taxon>
    </lineage>
</organism>
<dbReference type="Pfam" id="PF04542">
    <property type="entry name" value="Sigma70_r2"/>
    <property type="match status" value="1"/>
</dbReference>
<evidence type="ECO:0000256" key="4">
    <source>
        <dbReference type="ARBA" id="ARBA00023163"/>
    </source>
</evidence>
<evidence type="ECO:0000313" key="8">
    <source>
        <dbReference type="Proteomes" id="UP000679725"/>
    </source>
</evidence>
<proteinExistence type="inferred from homology"/>
<keyword evidence="3" id="KW-0731">Sigma factor</keyword>
<dbReference type="PANTHER" id="PTHR43133">
    <property type="entry name" value="RNA POLYMERASE ECF-TYPE SIGMA FACTO"/>
    <property type="match status" value="1"/>
</dbReference>
<gene>
    <name evidence="7" type="ORF">DYBT9623_04270</name>
</gene>
<dbReference type="RefSeq" id="WP_215235544.1">
    <property type="nucleotide sequence ID" value="NZ_CAJRAU010000006.1"/>
</dbReference>
<evidence type="ECO:0000259" key="5">
    <source>
        <dbReference type="Pfam" id="PF04542"/>
    </source>
</evidence>
<dbReference type="InterPro" id="IPR036388">
    <property type="entry name" value="WH-like_DNA-bd_sf"/>
</dbReference>
<feature type="domain" description="RNA polymerase sigma-70 region 2" evidence="5">
    <location>
        <begin position="54"/>
        <end position="117"/>
    </location>
</feature>
<dbReference type="InterPro" id="IPR013325">
    <property type="entry name" value="RNA_pol_sigma_r2"/>
</dbReference>
<dbReference type="CDD" id="cd06171">
    <property type="entry name" value="Sigma70_r4"/>
    <property type="match status" value="1"/>
</dbReference>
<feature type="domain" description="RNA polymerase sigma factor 70 region 4 type 2" evidence="6">
    <location>
        <begin position="151"/>
        <end position="201"/>
    </location>
</feature>
<dbReference type="Proteomes" id="UP000679725">
    <property type="component" value="Unassembled WGS sequence"/>
</dbReference>